<feature type="binding site" evidence="12">
    <location>
        <position position="682"/>
    </location>
    <ligand>
        <name>ATP</name>
        <dbReference type="ChEBI" id="CHEBI:30616"/>
    </ligand>
</feature>
<dbReference type="InterPro" id="IPR008271">
    <property type="entry name" value="Ser/Thr_kinase_AS"/>
</dbReference>
<proteinExistence type="predicted"/>
<feature type="compositionally biased region" description="Low complexity" evidence="13">
    <location>
        <begin position="38"/>
        <end position="47"/>
    </location>
</feature>
<dbReference type="InterPro" id="IPR000719">
    <property type="entry name" value="Prot_kinase_dom"/>
</dbReference>
<feature type="region of interest" description="Disordered" evidence="13">
    <location>
        <begin position="32"/>
        <end position="64"/>
    </location>
</feature>
<dbReference type="SMART" id="SM00220">
    <property type="entry name" value="S_TKc"/>
    <property type="match status" value="1"/>
</dbReference>
<dbReference type="PROSITE" id="PS00108">
    <property type="entry name" value="PROTEIN_KINASE_ST"/>
    <property type="match status" value="1"/>
</dbReference>
<keyword evidence="16" id="KW-1185">Reference proteome</keyword>
<dbReference type="FunFam" id="1.10.510.10:FF:000320">
    <property type="entry name" value="Serine/threonine protein kinase"/>
    <property type="match status" value="1"/>
</dbReference>
<dbReference type="OrthoDB" id="10252171at2759"/>
<evidence type="ECO:0000256" key="3">
    <source>
        <dbReference type="ARBA" id="ARBA00022490"/>
    </source>
</evidence>
<keyword evidence="6" id="KW-0808">Transferase</keyword>
<dbReference type="EC" id="2.7.11.1" evidence="2"/>
<dbReference type="Gene3D" id="3.30.200.20">
    <property type="entry name" value="Phosphorylase Kinase, domain 1"/>
    <property type="match status" value="1"/>
</dbReference>
<dbReference type="PROSITE" id="PS00107">
    <property type="entry name" value="PROTEIN_KINASE_ATP"/>
    <property type="match status" value="1"/>
</dbReference>
<dbReference type="Pfam" id="PF00069">
    <property type="entry name" value="Pkinase"/>
    <property type="match status" value="1"/>
</dbReference>
<dbReference type="InterPro" id="IPR011009">
    <property type="entry name" value="Kinase-like_dom_sf"/>
</dbReference>
<comment type="subcellular location">
    <subcellularLocation>
        <location evidence="1">Cytoplasm</location>
    </subcellularLocation>
</comment>
<evidence type="ECO:0000256" key="7">
    <source>
        <dbReference type="ARBA" id="ARBA00022741"/>
    </source>
</evidence>
<evidence type="ECO:0000256" key="8">
    <source>
        <dbReference type="ARBA" id="ARBA00022777"/>
    </source>
</evidence>
<dbReference type="Proteomes" id="UP000650833">
    <property type="component" value="Unassembled WGS sequence"/>
</dbReference>
<keyword evidence="3" id="KW-0963">Cytoplasm</keyword>
<feature type="domain" description="Protein kinase" evidence="14">
    <location>
        <begin position="647"/>
        <end position="905"/>
    </location>
</feature>
<evidence type="ECO:0000256" key="5">
    <source>
        <dbReference type="ARBA" id="ARBA00022553"/>
    </source>
</evidence>
<comment type="caution">
    <text evidence="15">The sequence shown here is derived from an EMBL/GenBank/DDBJ whole genome shotgun (WGS) entry which is preliminary data.</text>
</comment>
<protein>
    <recommendedName>
        <fullName evidence="2">non-specific serine/threonine protein kinase</fullName>
        <ecNumber evidence="2">2.7.11.1</ecNumber>
    </recommendedName>
</protein>
<dbReference type="PANTHER" id="PTHR24346">
    <property type="entry name" value="MAP/MICROTUBULE AFFINITY-REGULATING KINASE"/>
    <property type="match status" value="1"/>
</dbReference>
<evidence type="ECO:0000256" key="10">
    <source>
        <dbReference type="ARBA" id="ARBA00047899"/>
    </source>
</evidence>
<organism evidence="15 16">
    <name type="scientific">Mucor plumbeus</name>
    <dbReference type="NCBI Taxonomy" id="97098"/>
    <lineage>
        <taxon>Eukaryota</taxon>
        <taxon>Fungi</taxon>
        <taxon>Fungi incertae sedis</taxon>
        <taxon>Mucoromycota</taxon>
        <taxon>Mucoromycotina</taxon>
        <taxon>Mucoromycetes</taxon>
        <taxon>Mucorales</taxon>
        <taxon>Mucorineae</taxon>
        <taxon>Mucoraceae</taxon>
        <taxon>Mucor</taxon>
    </lineage>
</organism>
<dbReference type="InterPro" id="IPR017441">
    <property type="entry name" value="Protein_kinase_ATP_BS"/>
</dbReference>
<dbReference type="PROSITE" id="PS50011">
    <property type="entry name" value="PROTEIN_KINASE_DOM"/>
    <property type="match status" value="1"/>
</dbReference>
<evidence type="ECO:0000256" key="1">
    <source>
        <dbReference type="ARBA" id="ARBA00004496"/>
    </source>
</evidence>
<feature type="region of interest" description="Disordered" evidence="13">
    <location>
        <begin position="103"/>
        <end position="126"/>
    </location>
</feature>
<keyword evidence="7 12" id="KW-0547">Nucleotide-binding</keyword>
<evidence type="ECO:0000313" key="15">
    <source>
        <dbReference type="EMBL" id="KAG2192580.1"/>
    </source>
</evidence>
<evidence type="ECO:0000256" key="9">
    <source>
        <dbReference type="ARBA" id="ARBA00022840"/>
    </source>
</evidence>
<dbReference type="Gene3D" id="3.30.450.20">
    <property type="entry name" value="PAS domain"/>
    <property type="match status" value="1"/>
</dbReference>
<dbReference type="GO" id="GO:0035556">
    <property type="term" value="P:intracellular signal transduction"/>
    <property type="evidence" value="ECO:0007669"/>
    <property type="project" value="TreeGrafter"/>
</dbReference>
<dbReference type="SUPFAM" id="SSF56112">
    <property type="entry name" value="Protein kinase-like (PK-like)"/>
    <property type="match status" value="1"/>
</dbReference>
<dbReference type="PANTHER" id="PTHR24346:SF51">
    <property type="entry name" value="PAS DOMAIN-CONTAINING SERINE_THREONINE-PROTEIN KINASE"/>
    <property type="match status" value="1"/>
</dbReference>
<keyword evidence="5" id="KW-0597">Phosphoprotein</keyword>
<evidence type="ECO:0000256" key="6">
    <source>
        <dbReference type="ARBA" id="ARBA00022679"/>
    </source>
</evidence>
<dbReference type="GO" id="GO:0004674">
    <property type="term" value="F:protein serine/threonine kinase activity"/>
    <property type="evidence" value="ECO:0007669"/>
    <property type="project" value="UniProtKB-KW"/>
</dbReference>
<dbReference type="AlphaFoldDB" id="A0A8H7QI72"/>
<dbReference type="Gene3D" id="1.10.510.10">
    <property type="entry name" value="Transferase(Phosphotransferase) domain 1"/>
    <property type="match status" value="1"/>
</dbReference>
<gene>
    <name evidence="15" type="ORF">INT46_002805</name>
</gene>
<dbReference type="EMBL" id="JAEPRC010000713">
    <property type="protein sequence ID" value="KAG2192580.1"/>
    <property type="molecule type" value="Genomic_DNA"/>
</dbReference>
<keyword evidence="8" id="KW-0418">Kinase</keyword>
<comment type="catalytic activity">
    <reaction evidence="10">
        <text>L-threonyl-[protein] + ATP = O-phospho-L-threonyl-[protein] + ADP + H(+)</text>
        <dbReference type="Rhea" id="RHEA:46608"/>
        <dbReference type="Rhea" id="RHEA-COMP:11060"/>
        <dbReference type="Rhea" id="RHEA-COMP:11605"/>
        <dbReference type="ChEBI" id="CHEBI:15378"/>
        <dbReference type="ChEBI" id="CHEBI:30013"/>
        <dbReference type="ChEBI" id="CHEBI:30616"/>
        <dbReference type="ChEBI" id="CHEBI:61977"/>
        <dbReference type="ChEBI" id="CHEBI:456216"/>
        <dbReference type="EC" id="2.7.11.1"/>
    </reaction>
</comment>
<dbReference type="GO" id="GO:0005524">
    <property type="term" value="F:ATP binding"/>
    <property type="evidence" value="ECO:0007669"/>
    <property type="project" value="UniProtKB-UniRule"/>
</dbReference>
<comment type="catalytic activity">
    <reaction evidence="11">
        <text>L-seryl-[protein] + ATP = O-phospho-L-seryl-[protein] + ADP + H(+)</text>
        <dbReference type="Rhea" id="RHEA:17989"/>
        <dbReference type="Rhea" id="RHEA-COMP:9863"/>
        <dbReference type="Rhea" id="RHEA-COMP:11604"/>
        <dbReference type="ChEBI" id="CHEBI:15378"/>
        <dbReference type="ChEBI" id="CHEBI:29999"/>
        <dbReference type="ChEBI" id="CHEBI:30616"/>
        <dbReference type="ChEBI" id="CHEBI:83421"/>
        <dbReference type="ChEBI" id="CHEBI:456216"/>
        <dbReference type="EC" id="2.7.11.1"/>
    </reaction>
</comment>
<keyword evidence="9 12" id="KW-0067">ATP-binding</keyword>
<keyword evidence="4" id="KW-0723">Serine/threonine-protein kinase</keyword>
<reference evidence="15" key="1">
    <citation type="submission" date="2020-12" db="EMBL/GenBank/DDBJ databases">
        <title>Metabolic potential, ecology and presence of endohyphal bacteria is reflected in genomic diversity of Mucoromycotina.</title>
        <authorList>
            <person name="Muszewska A."/>
            <person name="Okrasinska A."/>
            <person name="Steczkiewicz K."/>
            <person name="Drgas O."/>
            <person name="Orlowska M."/>
            <person name="Perlinska-Lenart U."/>
            <person name="Aleksandrzak-Piekarczyk T."/>
            <person name="Szatraj K."/>
            <person name="Zielenkiewicz U."/>
            <person name="Pilsyk S."/>
            <person name="Malc E."/>
            <person name="Mieczkowski P."/>
            <person name="Kruszewska J.S."/>
            <person name="Biernat P."/>
            <person name="Pawlowska J."/>
        </authorList>
    </citation>
    <scope>NUCLEOTIDE SEQUENCE</scope>
    <source>
        <strain evidence="15">CBS 226.32</strain>
    </source>
</reference>
<evidence type="ECO:0000256" key="2">
    <source>
        <dbReference type="ARBA" id="ARBA00012513"/>
    </source>
</evidence>
<dbReference type="GO" id="GO:0005634">
    <property type="term" value="C:nucleus"/>
    <property type="evidence" value="ECO:0007669"/>
    <property type="project" value="TreeGrafter"/>
</dbReference>
<sequence length="908" mass="102526">MLLTFYFFETDNLFIHSRLDRTDSIEELHRLRNNNQESSTSSSSLSSEPITPHQESLHSFRFSSPNSTSSGLALALSKDTQQNDNLKYITDVTSCPELIDMPNTSITTATNGSLTPVTPDDREPINNNNIKRSASFSNLKSGHCHRNSLVSNTLYPSTSTTTTTKTSTTTCISSTSSTDQNISRYLPQNQAVITTQDNWRISLSNHIATMILSGSKKINNQDFIGKHILDFIDVSHRPLLLDKIVKRRDDYQHVNVNGNVLVCGDVIPIIKQDGTKSSASLWLKEKKSESGSSIFIWILEEVFQSTIIIHLKDTIIESIDNEDTNKLFGYTSSELLQKPIKQLISRYNATDKFFGCRTKLNAYFPVMIGHTDQTTIRITSMPALAGLVTVNRHSGIIQSCNAAFSKYLFGYQDLSNVPLSKLIPHYTTLISCLERDELLLEGYILNNSMCCDILGANLSEKKTQPPPIISAIHRDGTCFDIDLQIKLLDNQNAYALWITYDREIVFRRNGHKTSIHKLQQQQFEKETASQTIPNSPNFIRCKSVNLPTTPQKTLLDSPTTATNTRNVMGKNASQEKPSLNKITSFSRPVFTSVLSKTATTGSVNLTTISNAAAAAVAVAATHNQSQSIWPRIGEYSAQTLTTTIQDYEIVDELGQGAYGLVKLAYLKNDPEKKRVVIKYVIKSRILVDCWTRDRKLGLIPAEIHVLHTLRKIPHINCSDMLDYFEDDDNYYVVMDLYGAGMDLFDYIEFKESGLTESEIRSIFRQVVAAVGHLHDHRIVHRDIKDENVILDLKGGVRLIDFGSAAYMKEGRQYETFVGTLDYAAPEILKGHTYTGPPQDIWACGTLLYTLIYRENPFYNIDEIMERELRIPFVLSNESVDLITHMLERDVNKRLNIHQVLEHPWFRMK</sequence>
<feature type="compositionally biased region" description="Polar residues" evidence="13">
    <location>
        <begin position="103"/>
        <end position="116"/>
    </location>
</feature>
<dbReference type="FunFam" id="3.30.200.20:FF:000314">
    <property type="entry name" value="Serine/threonine protein kinase"/>
    <property type="match status" value="1"/>
</dbReference>
<accession>A0A8H7QI72</accession>
<evidence type="ECO:0000256" key="13">
    <source>
        <dbReference type="SAM" id="MobiDB-lite"/>
    </source>
</evidence>
<evidence type="ECO:0000313" key="16">
    <source>
        <dbReference type="Proteomes" id="UP000650833"/>
    </source>
</evidence>
<evidence type="ECO:0000256" key="12">
    <source>
        <dbReference type="PROSITE-ProRule" id="PRU10141"/>
    </source>
</evidence>
<dbReference type="GO" id="GO:0045719">
    <property type="term" value="P:negative regulation of glycogen biosynthetic process"/>
    <property type="evidence" value="ECO:0007669"/>
    <property type="project" value="TreeGrafter"/>
</dbReference>
<name>A0A8H7QI72_9FUNG</name>
<evidence type="ECO:0000256" key="4">
    <source>
        <dbReference type="ARBA" id="ARBA00022527"/>
    </source>
</evidence>
<evidence type="ECO:0000256" key="11">
    <source>
        <dbReference type="ARBA" id="ARBA00048679"/>
    </source>
</evidence>
<evidence type="ECO:0000259" key="14">
    <source>
        <dbReference type="PROSITE" id="PS50011"/>
    </source>
</evidence>
<dbReference type="GO" id="GO:0005829">
    <property type="term" value="C:cytosol"/>
    <property type="evidence" value="ECO:0007669"/>
    <property type="project" value="TreeGrafter"/>
</dbReference>